<name>A0A4Y2C1Q5_ARAVE</name>
<proteinExistence type="predicted"/>
<dbReference type="EMBL" id="BGPR01085155">
    <property type="protein sequence ID" value="GBL98258.1"/>
    <property type="molecule type" value="Genomic_DNA"/>
</dbReference>
<protein>
    <submittedName>
        <fullName evidence="1">Uncharacterized protein</fullName>
    </submittedName>
</protein>
<evidence type="ECO:0000313" key="1">
    <source>
        <dbReference type="EMBL" id="GBL98258.1"/>
    </source>
</evidence>
<sequence>IFGQSHFAVHPSEKVCRCVSQGVVHIRLVKIKSPNKSSLLEENKERKKDQSPIYLTEDSGFGILLFALREWLE</sequence>
<keyword evidence="2" id="KW-1185">Reference proteome</keyword>
<comment type="caution">
    <text evidence="1">The sequence shown here is derived from an EMBL/GenBank/DDBJ whole genome shotgun (WGS) entry which is preliminary data.</text>
</comment>
<reference evidence="1 2" key="1">
    <citation type="journal article" date="2019" name="Sci. Rep.">
        <title>Orb-weaving spider Araneus ventricosus genome elucidates the spidroin gene catalogue.</title>
        <authorList>
            <person name="Kono N."/>
            <person name="Nakamura H."/>
            <person name="Ohtoshi R."/>
            <person name="Moran D.A.P."/>
            <person name="Shinohara A."/>
            <person name="Yoshida Y."/>
            <person name="Fujiwara M."/>
            <person name="Mori M."/>
            <person name="Tomita M."/>
            <person name="Arakawa K."/>
        </authorList>
    </citation>
    <scope>NUCLEOTIDE SEQUENCE [LARGE SCALE GENOMIC DNA]</scope>
</reference>
<dbReference type="AlphaFoldDB" id="A0A4Y2C1Q5"/>
<feature type="non-terminal residue" evidence="1">
    <location>
        <position position="1"/>
    </location>
</feature>
<organism evidence="1 2">
    <name type="scientific">Araneus ventricosus</name>
    <name type="common">Orbweaver spider</name>
    <name type="synonym">Epeira ventricosa</name>
    <dbReference type="NCBI Taxonomy" id="182803"/>
    <lineage>
        <taxon>Eukaryota</taxon>
        <taxon>Metazoa</taxon>
        <taxon>Ecdysozoa</taxon>
        <taxon>Arthropoda</taxon>
        <taxon>Chelicerata</taxon>
        <taxon>Arachnida</taxon>
        <taxon>Araneae</taxon>
        <taxon>Araneomorphae</taxon>
        <taxon>Entelegynae</taxon>
        <taxon>Araneoidea</taxon>
        <taxon>Araneidae</taxon>
        <taxon>Araneus</taxon>
    </lineage>
</organism>
<dbReference type="Proteomes" id="UP000499080">
    <property type="component" value="Unassembled WGS sequence"/>
</dbReference>
<gene>
    <name evidence="1" type="ORF">AVEN_174575_1</name>
</gene>
<accession>A0A4Y2C1Q5</accession>
<evidence type="ECO:0000313" key="2">
    <source>
        <dbReference type="Proteomes" id="UP000499080"/>
    </source>
</evidence>